<dbReference type="InterPro" id="IPR011989">
    <property type="entry name" value="ARM-like"/>
</dbReference>
<dbReference type="SUPFAM" id="SSF48371">
    <property type="entry name" value="ARM repeat"/>
    <property type="match status" value="1"/>
</dbReference>
<dbReference type="STRING" id="702114.A1355_06295"/>
<proteinExistence type="predicted"/>
<dbReference type="EMBL" id="LUUK01000172">
    <property type="protein sequence ID" value="OAI18171.1"/>
    <property type="molecule type" value="Genomic_DNA"/>
</dbReference>
<dbReference type="Gene3D" id="1.25.10.10">
    <property type="entry name" value="Leucine-rich Repeat Variant"/>
    <property type="match status" value="1"/>
</dbReference>
<name>A0A177NJV3_9GAMM</name>
<reference evidence="2" key="1">
    <citation type="submission" date="2016-03" db="EMBL/GenBank/DDBJ databases">
        <authorList>
            <person name="Heylen K."/>
            <person name="De Vos P."/>
            <person name="Vekeman B."/>
        </authorList>
    </citation>
    <scope>NUCLEOTIDE SEQUENCE [LARGE SCALE GENOMIC DNA]</scope>
    <source>
        <strain evidence="2">R-45383</strain>
    </source>
</reference>
<gene>
    <name evidence="1" type="ORF">A1355_06295</name>
</gene>
<evidence type="ECO:0008006" key="3">
    <source>
        <dbReference type="Google" id="ProtNLM"/>
    </source>
</evidence>
<dbReference type="Proteomes" id="UP000077628">
    <property type="component" value="Unassembled WGS sequence"/>
</dbReference>
<evidence type="ECO:0000313" key="2">
    <source>
        <dbReference type="Proteomes" id="UP000077628"/>
    </source>
</evidence>
<dbReference type="InterPro" id="IPR016024">
    <property type="entry name" value="ARM-type_fold"/>
</dbReference>
<comment type="caution">
    <text evidence="1">The sequence shown here is derived from an EMBL/GenBank/DDBJ whole genome shotgun (WGS) entry which is preliminary data.</text>
</comment>
<dbReference type="OrthoDB" id="5950462at2"/>
<sequence length="151" mass="16893">MKMLESDINDLLDKLDGLGSDQEFYAARELGKLGDKLPTLLLKKYQTSRKWQARCSCVFHSIRFARVVDEAVQLGVQALSDKSKVVRYRACMLLACSLNANALSALKELEANATDTETRANAHAAIDAIEHQNSNYFVDRTHSGKVKLEFD</sequence>
<keyword evidence="2" id="KW-1185">Reference proteome</keyword>
<protein>
    <recommendedName>
        <fullName evidence="3">PBS lyase</fullName>
    </recommendedName>
</protein>
<organism evidence="1 2">
    <name type="scientific">Methylomonas koyamae</name>
    <dbReference type="NCBI Taxonomy" id="702114"/>
    <lineage>
        <taxon>Bacteria</taxon>
        <taxon>Pseudomonadati</taxon>
        <taxon>Pseudomonadota</taxon>
        <taxon>Gammaproteobacteria</taxon>
        <taxon>Methylococcales</taxon>
        <taxon>Methylococcaceae</taxon>
        <taxon>Methylomonas</taxon>
    </lineage>
</organism>
<evidence type="ECO:0000313" key="1">
    <source>
        <dbReference type="EMBL" id="OAI18171.1"/>
    </source>
</evidence>
<accession>A0A177NJV3</accession>
<dbReference type="AlphaFoldDB" id="A0A177NJV3"/>
<dbReference type="RefSeq" id="WP_064028862.1">
    <property type="nucleotide sequence ID" value="NZ_LUUK01000172.1"/>
</dbReference>